<dbReference type="Gene3D" id="3.30.1540.10">
    <property type="entry name" value="formyl-coa transferase, domain 3"/>
    <property type="match status" value="1"/>
</dbReference>
<accession>A0ABR9ZX59</accession>
<name>A0ABR9ZX59_9FIRM</name>
<evidence type="ECO:0000313" key="2">
    <source>
        <dbReference type="EMBL" id="MBF4695053.1"/>
    </source>
</evidence>
<dbReference type="PANTHER" id="PTHR48207">
    <property type="entry name" value="SUCCINATE--HYDROXYMETHYLGLUTARATE COA-TRANSFERASE"/>
    <property type="match status" value="1"/>
</dbReference>
<dbReference type="PANTHER" id="PTHR48207:SF3">
    <property type="entry name" value="SUCCINATE--HYDROXYMETHYLGLUTARATE COA-TRANSFERASE"/>
    <property type="match status" value="1"/>
</dbReference>
<gene>
    <name evidence="2" type="ORF">ISU02_18285</name>
</gene>
<sequence length="395" mass="43664">MAKQALEGLKVVEVGNILAGPWCGTMMADFGAEVIKVEPPVQGDLIRNMGRIKDLWYCVEGRNKKNITLNLKSERGKTLLIELLKDADILIENFRPGVFERMGFTWERLQEINPRLVYVCSSGYGQTGPNAKKPGFDRIGLALGGFLEVTGEADGAPIKPGISAADFYTALFACVGAMFAIYNRDVVGSGRGQRVDCCLTESVLRLQESIIAEYSYDGSIRTRIGNGTFVTIPSGHFLTADDKWIVLSVSGDKLFHKWAEIVGRTDMIEDDKYNTPEGRQCNREEINQIAEAWIKQHTADECLEKFGSEIPCAKVYNVEDILKDPHFKARDAIVDVATENFGTLKMQNATPKMSATPGEIKWAGAPIGKFTDEILKERLGLSDSEVEVLQQEGVI</sequence>
<keyword evidence="3" id="KW-1185">Reference proteome</keyword>
<dbReference type="Gene3D" id="3.40.50.10540">
    <property type="entry name" value="Crotonobetainyl-coa:carnitine coa-transferase, domain 1"/>
    <property type="match status" value="1"/>
</dbReference>
<dbReference type="InterPro" id="IPR023606">
    <property type="entry name" value="CoA-Trfase_III_dom_1_sf"/>
</dbReference>
<evidence type="ECO:0000256" key="1">
    <source>
        <dbReference type="ARBA" id="ARBA00022679"/>
    </source>
</evidence>
<comment type="caution">
    <text evidence="2">The sequence shown here is derived from an EMBL/GenBank/DDBJ whole genome shotgun (WGS) entry which is preliminary data.</text>
</comment>
<reference evidence="2 3" key="1">
    <citation type="submission" date="2020-11" db="EMBL/GenBank/DDBJ databases">
        <title>Fusibacter basophilias sp. nov.</title>
        <authorList>
            <person name="Qiu D."/>
        </authorList>
    </citation>
    <scope>NUCLEOTIDE SEQUENCE [LARGE SCALE GENOMIC DNA]</scope>
    <source>
        <strain evidence="2 3">Q10-2</strain>
    </source>
</reference>
<dbReference type="Pfam" id="PF02515">
    <property type="entry name" value="CoA_transf_3"/>
    <property type="match status" value="1"/>
</dbReference>
<dbReference type="InterPro" id="IPR050483">
    <property type="entry name" value="CoA-transferase_III_domain"/>
</dbReference>
<dbReference type="EMBL" id="JADKNH010000012">
    <property type="protein sequence ID" value="MBF4695053.1"/>
    <property type="molecule type" value="Genomic_DNA"/>
</dbReference>
<evidence type="ECO:0000313" key="3">
    <source>
        <dbReference type="Proteomes" id="UP000614200"/>
    </source>
</evidence>
<proteinExistence type="predicted"/>
<organism evidence="2 3">
    <name type="scientific">Fusibacter ferrireducens</name>
    <dbReference type="NCBI Taxonomy" id="2785058"/>
    <lineage>
        <taxon>Bacteria</taxon>
        <taxon>Bacillati</taxon>
        <taxon>Bacillota</taxon>
        <taxon>Clostridia</taxon>
        <taxon>Eubacteriales</taxon>
        <taxon>Eubacteriales Family XII. Incertae Sedis</taxon>
        <taxon>Fusibacter</taxon>
    </lineage>
</organism>
<dbReference type="InterPro" id="IPR003673">
    <property type="entry name" value="CoA-Trfase_fam_III"/>
</dbReference>
<protein>
    <submittedName>
        <fullName evidence="2">CoA transferase</fullName>
    </submittedName>
</protein>
<dbReference type="InterPro" id="IPR044855">
    <property type="entry name" value="CoA-Trfase_III_dom3_sf"/>
</dbReference>
<keyword evidence="1 2" id="KW-0808">Transferase</keyword>
<dbReference type="Proteomes" id="UP000614200">
    <property type="component" value="Unassembled WGS sequence"/>
</dbReference>
<dbReference type="GO" id="GO:0016740">
    <property type="term" value="F:transferase activity"/>
    <property type="evidence" value="ECO:0007669"/>
    <property type="project" value="UniProtKB-KW"/>
</dbReference>
<dbReference type="RefSeq" id="WP_194703291.1">
    <property type="nucleotide sequence ID" value="NZ_JADKNH010000012.1"/>
</dbReference>
<dbReference type="SUPFAM" id="SSF89796">
    <property type="entry name" value="CoA-transferase family III (CaiB/BaiF)"/>
    <property type="match status" value="1"/>
</dbReference>